<dbReference type="EC" id="2.4.1.-" evidence="10"/>
<evidence type="ECO:0000256" key="1">
    <source>
        <dbReference type="ARBA" id="ARBA00004323"/>
    </source>
</evidence>
<evidence type="ECO:0000256" key="6">
    <source>
        <dbReference type="ARBA" id="ARBA00022968"/>
    </source>
</evidence>
<evidence type="ECO:0000256" key="9">
    <source>
        <dbReference type="ARBA" id="ARBA00023136"/>
    </source>
</evidence>
<dbReference type="RefSeq" id="XP_047737872.1">
    <property type="nucleotide sequence ID" value="XM_047881916.1"/>
</dbReference>
<evidence type="ECO:0000256" key="11">
    <source>
        <dbReference type="SAM" id="MobiDB-lite"/>
    </source>
</evidence>
<gene>
    <name evidence="13" type="primary">LOC125178361</name>
</gene>
<dbReference type="OrthoDB" id="6346435at2759"/>
<dbReference type="PANTHER" id="PTHR11214">
    <property type="entry name" value="BETA-1,3-N-ACETYLGLUCOSAMINYLTRANSFERASE"/>
    <property type="match status" value="1"/>
</dbReference>
<dbReference type="InterPro" id="IPR002659">
    <property type="entry name" value="Glyco_trans_31"/>
</dbReference>
<evidence type="ECO:0000313" key="12">
    <source>
        <dbReference type="Proteomes" id="UP000694843"/>
    </source>
</evidence>
<evidence type="ECO:0000256" key="10">
    <source>
        <dbReference type="RuleBase" id="RU363063"/>
    </source>
</evidence>
<evidence type="ECO:0000256" key="5">
    <source>
        <dbReference type="ARBA" id="ARBA00022692"/>
    </source>
</evidence>
<dbReference type="Pfam" id="PF01762">
    <property type="entry name" value="Galactosyl_T"/>
    <property type="match status" value="2"/>
</dbReference>
<name>A0A979FMZ2_HYAAZ</name>
<sequence length="325" mass="37770">MVGNPFGVQVNETTMKYLDATINQPSKCGKETLFLMAVISSPINFQQRKSIRKLWRRPTQVFGSGGTLLFFLGKTTSTKVQFRIEKESAKNKDIVQFDIMDDYTKLTTKSINMMHWFTVYCRDARWYVKSADDVFWNIPVLNSLLSAGNQHRLVEKLSKSNFKLFEKKVHYCNHYLVENPYERSPEIKSERRASDHGNQSLINNNAEIICAKTQGTRVCRYEDRDSCDPRSVMTKYEYPYDEYPRHCRGSGYVLRSHVVEELVKKDALIRTSRRLRMEDVYVTGILTQGAGFIELDMANLTTTTRSCRHDGRRPTRASRTVVRRK</sequence>
<keyword evidence="6" id="KW-0735">Signal-anchor</keyword>
<dbReference type="Proteomes" id="UP000694843">
    <property type="component" value="Unplaced"/>
</dbReference>
<dbReference type="GO" id="GO:0016758">
    <property type="term" value="F:hexosyltransferase activity"/>
    <property type="evidence" value="ECO:0007669"/>
    <property type="project" value="InterPro"/>
</dbReference>
<feature type="region of interest" description="Disordered" evidence="11">
    <location>
        <begin position="305"/>
        <end position="325"/>
    </location>
</feature>
<keyword evidence="8 10" id="KW-0333">Golgi apparatus</keyword>
<keyword evidence="7" id="KW-1133">Transmembrane helix</keyword>
<keyword evidence="5" id="KW-0812">Transmembrane</keyword>
<keyword evidence="12" id="KW-1185">Reference proteome</keyword>
<keyword evidence="4" id="KW-0808">Transferase</keyword>
<reference evidence="13" key="1">
    <citation type="submission" date="2025-08" db="UniProtKB">
        <authorList>
            <consortium name="RefSeq"/>
        </authorList>
    </citation>
    <scope>IDENTIFICATION</scope>
    <source>
        <tissue evidence="13">Whole organism</tissue>
    </source>
</reference>
<dbReference type="GO" id="GO:0006493">
    <property type="term" value="P:protein O-linked glycosylation"/>
    <property type="evidence" value="ECO:0007669"/>
    <property type="project" value="TreeGrafter"/>
</dbReference>
<evidence type="ECO:0000256" key="2">
    <source>
        <dbReference type="ARBA" id="ARBA00008661"/>
    </source>
</evidence>
<evidence type="ECO:0000256" key="8">
    <source>
        <dbReference type="ARBA" id="ARBA00023034"/>
    </source>
</evidence>
<feature type="compositionally biased region" description="Basic residues" evidence="11">
    <location>
        <begin position="314"/>
        <end position="325"/>
    </location>
</feature>
<comment type="similarity">
    <text evidence="2 10">Belongs to the glycosyltransferase 31 family.</text>
</comment>
<keyword evidence="3 10" id="KW-0328">Glycosyltransferase</keyword>
<evidence type="ECO:0000313" key="13">
    <source>
        <dbReference type="RefSeq" id="XP_047737872.1"/>
    </source>
</evidence>
<evidence type="ECO:0000256" key="7">
    <source>
        <dbReference type="ARBA" id="ARBA00022989"/>
    </source>
</evidence>
<evidence type="ECO:0000256" key="3">
    <source>
        <dbReference type="ARBA" id="ARBA00022676"/>
    </source>
</evidence>
<dbReference type="Gene3D" id="3.90.550.50">
    <property type="match status" value="1"/>
</dbReference>
<dbReference type="GeneID" id="125178361"/>
<proteinExistence type="inferred from homology"/>
<protein>
    <recommendedName>
        <fullName evidence="10">Hexosyltransferase</fullName>
        <ecNumber evidence="10">2.4.1.-</ecNumber>
    </recommendedName>
</protein>
<dbReference type="GO" id="GO:0000139">
    <property type="term" value="C:Golgi membrane"/>
    <property type="evidence" value="ECO:0007669"/>
    <property type="project" value="UniProtKB-SubCell"/>
</dbReference>
<dbReference type="KEGG" id="hazt:125178361"/>
<dbReference type="AlphaFoldDB" id="A0A979FMZ2"/>
<dbReference type="PANTHER" id="PTHR11214:SF314">
    <property type="entry name" value="HEXOSYLTRANSFERASE"/>
    <property type="match status" value="1"/>
</dbReference>
<accession>A0A979FMZ2</accession>
<evidence type="ECO:0000256" key="4">
    <source>
        <dbReference type="ARBA" id="ARBA00022679"/>
    </source>
</evidence>
<organism evidence="12 13">
    <name type="scientific">Hyalella azteca</name>
    <name type="common">Amphipod</name>
    <dbReference type="NCBI Taxonomy" id="294128"/>
    <lineage>
        <taxon>Eukaryota</taxon>
        <taxon>Metazoa</taxon>
        <taxon>Ecdysozoa</taxon>
        <taxon>Arthropoda</taxon>
        <taxon>Crustacea</taxon>
        <taxon>Multicrustacea</taxon>
        <taxon>Malacostraca</taxon>
        <taxon>Eumalacostraca</taxon>
        <taxon>Peracarida</taxon>
        <taxon>Amphipoda</taxon>
        <taxon>Senticaudata</taxon>
        <taxon>Talitrida</taxon>
        <taxon>Talitroidea</taxon>
        <taxon>Hyalellidae</taxon>
        <taxon>Hyalella</taxon>
    </lineage>
</organism>
<comment type="subcellular location">
    <subcellularLocation>
        <location evidence="1 10">Golgi apparatus membrane</location>
        <topology evidence="1 10">Single-pass type II membrane protein</topology>
    </subcellularLocation>
</comment>
<keyword evidence="9" id="KW-0472">Membrane</keyword>